<feature type="transmembrane region" description="Helical" evidence="2">
    <location>
        <begin position="66"/>
        <end position="83"/>
    </location>
</feature>
<keyword evidence="2" id="KW-0472">Membrane</keyword>
<reference evidence="3" key="1">
    <citation type="submission" date="2018-05" db="EMBL/GenBank/DDBJ databases">
        <authorList>
            <person name="Lanie J.A."/>
            <person name="Ng W.-L."/>
            <person name="Kazmierczak K.M."/>
            <person name="Andrzejewski T.M."/>
            <person name="Davidsen T.M."/>
            <person name="Wayne K.J."/>
            <person name="Tettelin H."/>
            <person name="Glass J.I."/>
            <person name="Rusch D."/>
            <person name="Podicherti R."/>
            <person name="Tsui H.-C.T."/>
            <person name="Winkler M.E."/>
        </authorList>
    </citation>
    <scope>NUCLEOTIDE SEQUENCE</scope>
</reference>
<feature type="compositionally biased region" description="Acidic residues" evidence="1">
    <location>
        <begin position="167"/>
        <end position="182"/>
    </location>
</feature>
<evidence type="ECO:0000256" key="2">
    <source>
        <dbReference type="SAM" id="Phobius"/>
    </source>
</evidence>
<dbReference type="InterPro" id="IPR046487">
    <property type="entry name" value="DUF6580"/>
</dbReference>
<dbReference type="EMBL" id="UINC01136198">
    <property type="protein sequence ID" value="SVD20817.1"/>
    <property type="molecule type" value="Genomic_DNA"/>
</dbReference>
<protein>
    <submittedName>
        <fullName evidence="3">Uncharacterized protein</fullName>
    </submittedName>
</protein>
<name>A0A382TH34_9ZZZZ</name>
<keyword evidence="2" id="KW-0812">Transmembrane</keyword>
<dbReference type="AlphaFoldDB" id="A0A382TH34"/>
<dbReference type="Pfam" id="PF20221">
    <property type="entry name" value="DUF6580"/>
    <property type="match status" value="1"/>
</dbReference>
<gene>
    <name evidence="3" type="ORF">METZ01_LOCUS373671</name>
</gene>
<keyword evidence="2" id="KW-1133">Transmembrane helix</keyword>
<feature type="transmembrane region" description="Helical" evidence="2">
    <location>
        <begin position="21"/>
        <end position="46"/>
    </location>
</feature>
<evidence type="ECO:0000313" key="3">
    <source>
        <dbReference type="EMBL" id="SVD20817.1"/>
    </source>
</evidence>
<sequence>MLVFAASRWPGMLPQNFSAAHALLFCAAFWLPGWMGWVLPLATIIVTDVLLNLFHYSMPVMVPELVVNWMILALFVVLAKWLARRRSYGRVFLGTLIGALLFYLVSNTVSWMVNPAYAKTIAGWVQALTVGLPGFPPTWLFGLKSLLGTGLFTGLFAGAMKWSEAIDDAPEPETDDDEETEAPPEPSPEAA</sequence>
<proteinExistence type="predicted"/>
<feature type="transmembrane region" description="Helical" evidence="2">
    <location>
        <begin position="90"/>
        <end position="113"/>
    </location>
</feature>
<feature type="region of interest" description="Disordered" evidence="1">
    <location>
        <begin position="167"/>
        <end position="191"/>
    </location>
</feature>
<organism evidence="3">
    <name type="scientific">marine metagenome</name>
    <dbReference type="NCBI Taxonomy" id="408172"/>
    <lineage>
        <taxon>unclassified sequences</taxon>
        <taxon>metagenomes</taxon>
        <taxon>ecological metagenomes</taxon>
    </lineage>
</organism>
<evidence type="ECO:0000256" key="1">
    <source>
        <dbReference type="SAM" id="MobiDB-lite"/>
    </source>
</evidence>
<accession>A0A382TH34</accession>